<comment type="caution">
    <text evidence="13">The sequence shown here is derived from an EMBL/GenBank/DDBJ whole genome shotgun (WGS) entry which is preliminary data.</text>
</comment>
<feature type="region of interest" description="Disordered" evidence="11">
    <location>
        <begin position="1"/>
        <end position="21"/>
    </location>
</feature>
<name>A0A6N7Z5J8_9PSEU</name>
<feature type="domain" description="Glycosyltransferase 2-like" evidence="12">
    <location>
        <begin position="72"/>
        <end position="194"/>
    </location>
</feature>
<keyword evidence="14" id="KW-1185">Reference proteome</keyword>
<evidence type="ECO:0000256" key="3">
    <source>
        <dbReference type="ARBA" id="ARBA00006739"/>
    </source>
</evidence>
<sequence length="363" mass="38947">MVAGLVKPGEPTLDRGRSSSGKGILVRINGTNDKAELKVSADVGSWLPRRSSHAADWRPADLLAAKGGRTVSVVIPARDEEHTVGDIVRTIRRDLVDGIPLVDEVLVVDSRSQDATARVAAEAGATVVAQDSVLPALPRMAGKGEALWKGLAATTGDFVVFVDGDLYDFTSDYVSGLLGPLLTDESVAYVKGFYHRPLTGAGGTDAEGGGRVTELVARPLLNMYWPELAGFVQPLAGEYAGRREVLEGIPFVVNYGVEVGHLIDILQAHGLDALAQVDLGKRTHRHQSTQALGRMSGQIMQTLFDRLGQYGRLITAQPPATLLAQFRRGESGHGVEREMVLTDVSCRQRPPLAEFLAESREIA</sequence>
<dbReference type="SUPFAM" id="SSF53448">
    <property type="entry name" value="Nucleotide-diphospho-sugar transferases"/>
    <property type="match status" value="1"/>
</dbReference>
<accession>A0A6N7Z5J8</accession>
<comment type="catalytic activity">
    <reaction evidence="9">
        <text>(2R)-3-phosphoglycerate + UDP-alpha-D-glucose = (2R)-2-O-(alpha-D-glucopyranosyl)-3-phospho-glycerate + UDP + H(+)</text>
        <dbReference type="Rhea" id="RHEA:31319"/>
        <dbReference type="ChEBI" id="CHEBI:15378"/>
        <dbReference type="ChEBI" id="CHEBI:58223"/>
        <dbReference type="ChEBI" id="CHEBI:58272"/>
        <dbReference type="ChEBI" id="CHEBI:58885"/>
        <dbReference type="ChEBI" id="CHEBI:62600"/>
        <dbReference type="EC" id="2.4.1.266"/>
    </reaction>
    <physiologicalReaction direction="left-to-right" evidence="9">
        <dbReference type="Rhea" id="RHEA:31320"/>
    </physiologicalReaction>
</comment>
<evidence type="ECO:0000256" key="4">
    <source>
        <dbReference type="ARBA" id="ARBA00022676"/>
    </source>
</evidence>
<evidence type="ECO:0000259" key="12">
    <source>
        <dbReference type="Pfam" id="PF00535"/>
    </source>
</evidence>
<proteinExistence type="inferred from homology"/>
<keyword evidence="4 13" id="KW-0328">Glycosyltransferase</keyword>
<dbReference type="EC" id="2.4.1.266" evidence="7"/>
<dbReference type="InterPro" id="IPR001173">
    <property type="entry name" value="Glyco_trans_2-like"/>
</dbReference>
<evidence type="ECO:0000256" key="2">
    <source>
        <dbReference type="ARBA" id="ARBA00001946"/>
    </source>
</evidence>
<reference evidence="13 14" key="1">
    <citation type="submission" date="2019-11" db="EMBL/GenBank/DDBJ databases">
        <title>Draft genome of Amycolatopsis RM579.</title>
        <authorList>
            <person name="Duangmal K."/>
            <person name="Mingma R."/>
        </authorList>
    </citation>
    <scope>NUCLEOTIDE SEQUENCE [LARGE SCALE GENOMIC DNA]</scope>
    <source>
        <strain evidence="13 14">RM579</strain>
    </source>
</reference>
<dbReference type="Pfam" id="PF00535">
    <property type="entry name" value="Glycos_transf_2"/>
    <property type="match status" value="1"/>
</dbReference>
<evidence type="ECO:0000256" key="8">
    <source>
        <dbReference type="ARBA" id="ARBA00040894"/>
    </source>
</evidence>
<dbReference type="Proteomes" id="UP000440096">
    <property type="component" value="Unassembled WGS sequence"/>
</dbReference>
<dbReference type="AlphaFoldDB" id="A0A6N7Z5J8"/>
<keyword evidence="6" id="KW-0460">Magnesium</keyword>
<comment type="cofactor">
    <cofactor evidence="1">
        <name>Mn(2+)</name>
        <dbReference type="ChEBI" id="CHEBI:29035"/>
    </cofactor>
</comment>
<evidence type="ECO:0000256" key="11">
    <source>
        <dbReference type="SAM" id="MobiDB-lite"/>
    </source>
</evidence>
<dbReference type="PANTHER" id="PTHR48090:SF10">
    <property type="entry name" value="GLUCOSYL-3-PHOSPHOGLYCERATE SYNTHASE"/>
    <property type="match status" value="1"/>
</dbReference>
<dbReference type="InterPro" id="IPR029044">
    <property type="entry name" value="Nucleotide-diphossugar_trans"/>
</dbReference>
<protein>
    <recommendedName>
        <fullName evidence="8">Glucosyl-3-phosphoglycerate synthase</fullName>
        <ecNumber evidence="7">2.4.1.266</ecNumber>
    </recommendedName>
</protein>
<dbReference type="OrthoDB" id="5011697at2"/>
<gene>
    <name evidence="13" type="ORF">GKO32_18200</name>
</gene>
<evidence type="ECO:0000256" key="1">
    <source>
        <dbReference type="ARBA" id="ARBA00001936"/>
    </source>
</evidence>
<evidence type="ECO:0000256" key="7">
    <source>
        <dbReference type="ARBA" id="ARBA00039022"/>
    </source>
</evidence>
<evidence type="ECO:0000313" key="14">
    <source>
        <dbReference type="Proteomes" id="UP000440096"/>
    </source>
</evidence>
<keyword evidence="5 13" id="KW-0808">Transferase</keyword>
<evidence type="ECO:0000256" key="10">
    <source>
        <dbReference type="ARBA" id="ARBA00048997"/>
    </source>
</evidence>
<comment type="cofactor">
    <cofactor evidence="2">
        <name>Mg(2+)</name>
        <dbReference type="ChEBI" id="CHEBI:18420"/>
    </cofactor>
</comment>
<dbReference type="NCBIfam" id="NF010496">
    <property type="entry name" value="PRK13915.1"/>
    <property type="match status" value="1"/>
</dbReference>
<evidence type="ECO:0000313" key="13">
    <source>
        <dbReference type="EMBL" id="MTD55894.1"/>
    </source>
</evidence>
<dbReference type="InterPro" id="IPR050256">
    <property type="entry name" value="Glycosyltransferase_2"/>
</dbReference>
<dbReference type="Gene3D" id="3.90.550.10">
    <property type="entry name" value="Spore Coat Polysaccharide Biosynthesis Protein SpsA, Chain A"/>
    <property type="match status" value="1"/>
</dbReference>
<dbReference type="GO" id="GO:0016757">
    <property type="term" value="F:glycosyltransferase activity"/>
    <property type="evidence" value="ECO:0007669"/>
    <property type="project" value="UniProtKB-KW"/>
</dbReference>
<evidence type="ECO:0000256" key="5">
    <source>
        <dbReference type="ARBA" id="ARBA00022679"/>
    </source>
</evidence>
<dbReference type="PANTHER" id="PTHR48090">
    <property type="entry name" value="UNDECAPRENYL-PHOSPHATE 4-DEOXY-4-FORMAMIDO-L-ARABINOSE TRANSFERASE-RELATED"/>
    <property type="match status" value="1"/>
</dbReference>
<dbReference type="EMBL" id="WMBA01000027">
    <property type="protein sequence ID" value="MTD55894.1"/>
    <property type="molecule type" value="Genomic_DNA"/>
</dbReference>
<comment type="similarity">
    <text evidence="3">Belongs to the glycosyltransferase 2 family.</text>
</comment>
<organism evidence="13 14">
    <name type="scientific">Amycolatopsis pithecellobii</name>
    <dbReference type="NCBI Taxonomy" id="664692"/>
    <lineage>
        <taxon>Bacteria</taxon>
        <taxon>Bacillati</taxon>
        <taxon>Actinomycetota</taxon>
        <taxon>Actinomycetes</taxon>
        <taxon>Pseudonocardiales</taxon>
        <taxon>Pseudonocardiaceae</taxon>
        <taxon>Amycolatopsis</taxon>
    </lineage>
</organism>
<evidence type="ECO:0000256" key="6">
    <source>
        <dbReference type="ARBA" id="ARBA00022842"/>
    </source>
</evidence>
<evidence type="ECO:0000256" key="9">
    <source>
        <dbReference type="ARBA" id="ARBA00048689"/>
    </source>
</evidence>
<comment type="catalytic activity">
    <reaction evidence="10">
        <text>an NDP-alpha-D-glucose + (2R)-3-phosphoglycerate = (2R)-2-O-(alpha-D-glucopyranosyl)-3-phospho-glycerate + a ribonucleoside 5'-diphosphate + H(+)</text>
        <dbReference type="Rhea" id="RHEA:47244"/>
        <dbReference type="ChEBI" id="CHEBI:15378"/>
        <dbReference type="ChEBI" id="CHEBI:57930"/>
        <dbReference type="ChEBI" id="CHEBI:58272"/>
        <dbReference type="ChEBI" id="CHEBI:62600"/>
        <dbReference type="ChEBI" id="CHEBI:76533"/>
        <dbReference type="EC" id="2.4.1.266"/>
    </reaction>
    <physiologicalReaction direction="left-to-right" evidence="10">
        <dbReference type="Rhea" id="RHEA:47245"/>
    </physiologicalReaction>
</comment>